<dbReference type="EMBL" id="GQ983381">
    <property type="protein sequence ID" value="ACX85580.1"/>
    <property type="molecule type" value="Genomic_DNA"/>
</dbReference>
<geneLocation type="plasmid" evidence="2">
    <name>pCQ3</name>
</geneLocation>
<name>D0UZC8_9ACTN</name>
<dbReference type="InterPro" id="IPR034768">
    <property type="entry name" value="4FE4S_WBL"/>
</dbReference>
<feature type="domain" description="4Fe-4S Wbl-type" evidence="1">
    <location>
        <begin position="33"/>
        <end position="110"/>
    </location>
</feature>
<organism evidence="2">
    <name type="scientific">Streptomyces sp. W9</name>
    <dbReference type="NCBI Taxonomy" id="682410"/>
    <lineage>
        <taxon>Bacteria</taxon>
        <taxon>Bacillati</taxon>
        <taxon>Actinomycetota</taxon>
        <taxon>Actinomycetes</taxon>
        <taxon>Kitasatosporales</taxon>
        <taxon>Streptomycetaceae</taxon>
        <taxon>Streptomyces</taxon>
    </lineage>
</organism>
<dbReference type="AlphaFoldDB" id="D0UZC8"/>
<keyword evidence="2" id="KW-0614">Plasmid</keyword>
<evidence type="ECO:0000313" key="2">
    <source>
        <dbReference type="EMBL" id="ACX85580.1"/>
    </source>
</evidence>
<dbReference type="RefSeq" id="WP_012840465.1">
    <property type="nucleotide sequence ID" value="NC_013449.1"/>
</dbReference>
<gene>
    <name evidence="2" type="ORF">pCQ3.79</name>
</gene>
<reference evidence="2" key="1">
    <citation type="journal article" date="2010" name="J. Bacteriol.">
        <title>Characterization of the replication, transfer, and plasmid/lytic phage cycle of the Streptomyces plasmid-phage pZL12.</title>
        <authorList>
            <person name="Zhong L."/>
            <person name="Cheng Q."/>
            <person name="Tian X."/>
            <person name="Zhao L."/>
            <person name="Qin Z."/>
        </authorList>
    </citation>
    <scope>NUCLEOTIDE SEQUENCE</scope>
    <source>
        <strain evidence="2">W9</strain>
        <plasmid evidence="2">pCQ3</plasmid>
    </source>
</reference>
<protein>
    <submittedName>
        <fullName evidence="2">PCQ3_79</fullName>
    </submittedName>
</protein>
<accession>D0UZC8</accession>
<proteinExistence type="predicted"/>
<dbReference type="Pfam" id="PF02467">
    <property type="entry name" value="Whib"/>
    <property type="match status" value="1"/>
</dbReference>
<dbReference type="PROSITE" id="PS51674">
    <property type="entry name" value="4FE4S_WBL"/>
    <property type="match status" value="1"/>
</dbReference>
<sequence length="271" mass="29477">MNRLPSTARGAYRALTDHRFYRYRGCAPDPDQPDRAAGNPDVPLNAWLPHTGDGAEEQRGRIDRERAAISVCEACPVRALCATYACTETDGQLTEPEGVWGGMLALDRHRELIGRRTAEPATPTVTEVTLAECRREQKQTVLAALASHWDEEIVAQAAGMDLRTTNWHRSSLCGLLGLDRETATRAQLLAAAAEHGVLPVGVRVVREPSPVAAAPTTDGARQRRIAAGAPIQLTLPLAGALQLRRRRRPRTTTPRPRPAARIVADTLETTA</sequence>
<evidence type="ECO:0000259" key="1">
    <source>
        <dbReference type="PROSITE" id="PS51674"/>
    </source>
</evidence>